<feature type="transmembrane region" description="Helical" evidence="1">
    <location>
        <begin position="65"/>
        <end position="92"/>
    </location>
</feature>
<keyword evidence="1" id="KW-1133">Transmembrane helix</keyword>
<feature type="transmembrane region" description="Helical" evidence="1">
    <location>
        <begin position="499"/>
        <end position="516"/>
    </location>
</feature>
<feature type="transmembrane region" description="Helical" evidence="1">
    <location>
        <begin position="396"/>
        <end position="423"/>
    </location>
</feature>
<evidence type="ECO:0000256" key="1">
    <source>
        <dbReference type="SAM" id="Phobius"/>
    </source>
</evidence>
<keyword evidence="1" id="KW-0812">Transmembrane</keyword>
<organism evidence="2 3">
    <name type="scientific">Fusibacter tunisiensis</name>
    <dbReference type="NCBI Taxonomy" id="1008308"/>
    <lineage>
        <taxon>Bacteria</taxon>
        <taxon>Bacillati</taxon>
        <taxon>Bacillota</taxon>
        <taxon>Clostridia</taxon>
        <taxon>Eubacteriales</taxon>
        <taxon>Eubacteriales Family XII. Incertae Sedis</taxon>
        <taxon>Fusibacter</taxon>
    </lineage>
</organism>
<feature type="transmembrane region" description="Helical" evidence="1">
    <location>
        <begin position="306"/>
        <end position="332"/>
    </location>
</feature>
<keyword evidence="1" id="KW-0472">Membrane</keyword>
<feature type="transmembrane region" description="Helical" evidence="1">
    <location>
        <begin position="429"/>
        <end position="450"/>
    </location>
</feature>
<keyword evidence="3" id="KW-1185">Reference proteome</keyword>
<dbReference type="Pfam" id="PF16949">
    <property type="entry name" value="ABC_tran_2"/>
    <property type="match status" value="1"/>
</dbReference>
<feature type="transmembrane region" description="Helical" evidence="1">
    <location>
        <begin position="33"/>
        <end position="53"/>
    </location>
</feature>
<protein>
    <submittedName>
        <fullName evidence="2">ABC-2 type transport system permease protein</fullName>
    </submittedName>
</protein>
<proteinExistence type="predicted"/>
<name>A0ABS2MSY3_9FIRM</name>
<feature type="transmembrane region" description="Helical" evidence="1">
    <location>
        <begin position="142"/>
        <end position="171"/>
    </location>
</feature>
<feature type="transmembrane region" description="Helical" evidence="1">
    <location>
        <begin position="183"/>
        <end position="203"/>
    </location>
</feature>
<dbReference type="RefSeq" id="WP_204664912.1">
    <property type="nucleotide sequence ID" value="NZ_JAFBDT010000019.1"/>
</dbReference>
<dbReference type="InterPro" id="IPR031599">
    <property type="entry name" value="ABC_tran_2"/>
</dbReference>
<dbReference type="Proteomes" id="UP000767854">
    <property type="component" value="Unassembled WGS sequence"/>
</dbReference>
<feature type="transmembrane region" description="Helical" evidence="1">
    <location>
        <begin position="240"/>
        <end position="262"/>
    </location>
</feature>
<sequence length="533" mass="59669">MNKLIALTRIQLKDFFSKYTQQMNIKNKWLGKLMILLPIVILLPLIQMIKVIYDSFLMIGKPELVITYIYVGGTLMGFFMAIPLIVSIFFYAKDLSLIATLPVKKDTIVFAKLATVYVYLMGMSALIFGPAVYFYAFGEGLMVMRLIMGLLAMLMLPVFPMIFATLLIMPFMGFVGGKSKRNLMIIIGNVLFIVVIIGFQMVVSRAAMEPSNLMSILAQEDGLMHMLGQSFPPSIWLTKMVRGSLINTLWFLLMNLVFVLLLKFSSNRLYSNALIKYNQQSTQTVKNGKANYSQRSKKTLLIKRHLGIIIHNPTFLLNTVMTMFIPVLLFVIYTATGIMDLETLQNPMLEPYALYIFIGIIVSPSIMGSLSATAITREGGAFWETRALPITARDNISARILTTIILNIVATGALAALTFWILPLNPLDIILALLVSLVAIVLLATLDLFINISRPFIHWTNPTAAVKNNMNIMISLASRILLGGAFYLVYLLIGDLSPQLIVGIYGGIMAGLYVISRQIMYGKFTQKFLEMEF</sequence>
<feature type="transmembrane region" description="Helical" evidence="1">
    <location>
        <begin position="113"/>
        <end position="136"/>
    </location>
</feature>
<feature type="transmembrane region" description="Helical" evidence="1">
    <location>
        <begin position="352"/>
        <end position="375"/>
    </location>
</feature>
<evidence type="ECO:0000313" key="2">
    <source>
        <dbReference type="EMBL" id="MBM7562482.1"/>
    </source>
</evidence>
<gene>
    <name evidence="2" type="ORF">JOC49_002042</name>
</gene>
<evidence type="ECO:0000313" key="3">
    <source>
        <dbReference type="Proteomes" id="UP000767854"/>
    </source>
</evidence>
<comment type="caution">
    <text evidence="2">The sequence shown here is derived from an EMBL/GenBank/DDBJ whole genome shotgun (WGS) entry which is preliminary data.</text>
</comment>
<dbReference type="EMBL" id="JAFBDT010000019">
    <property type="protein sequence ID" value="MBM7562482.1"/>
    <property type="molecule type" value="Genomic_DNA"/>
</dbReference>
<reference evidence="2 3" key="1">
    <citation type="submission" date="2021-01" db="EMBL/GenBank/DDBJ databases">
        <title>Genomic Encyclopedia of Type Strains, Phase IV (KMG-IV): sequencing the most valuable type-strain genomes for metagenomic binning, comparative biology and taxonomic classification.</title>
        <authorList>
            <person name="Goeker M."/>
        </authorList>
    </citation>
    <scope>NUCLEOTIDE SEQUENCE [LARGE SCALE GENOMIC DNA]</scope>
    <source>
        <strain evidence="2 3">DSM 24436</strain>
    </source>
</reference>
<accession>A0ABS2MSY3</accession>
<feature type="transmembrane region" description="Helical" evidence="1">
    <location>
        <begin position="471"/>
        <end position="493"/>
    </location>
</feature>